<dbReference type="GeneID" id="91097836"/>
<dbReference type="AlphaFoldDB" id="A0AAX4K4V2"/>
<keyword evidence="2" id="KW-0732">Signal</keyword>
<dbReference type="EMBL" id="CP144107">
    <property type="protein sequence ID" value="WWC92213.1"/>
    <property type="molecule type" value="Genomic_DNA"/>
</dbReference>
<keyword evidence="4" id="KW-1185">Reference proteome</keyword>
<sequence length="380" mass="38038">MIAPIAVGAAALLAGVANAQVTATGTMGSTNPPQATLGTAVNSTSMARLVSLNAIDDFCLFAPPEPNSVIGNTEAEEVAWCVQARNNARQIPDGTFTSVHFVKTPLYWQIQGLGDLTKLNIAANDEGGELDPHGATGLGNPVGGNVTTNATGSDVHYEEWMNYMSYQQFCLRICIAENSTYSAAEMCQHTLDEMGCNWVMPGDYTDNSFTECEGDSAYPPGIYPQANGSTSTFQQRYTGTYTDGAGSVGMWTQGQTVTPQTAYSTPATSNCKTYSTIGNGVAAVATASSGNSTSSGSAKASGASATASASGSNKASGSSGASASGSAAKTAANAASASASGSAKASSAALPAAVGINYGPAVAGAVSVVAALAGAGAFLL</sequence>
<evidence type="ECO:0000256" key="1">
    <source>
        <dbReference type="SAM" id="MobiDB-lite"/>
    </source>
</evidence>
<evidence type="ECO:0000313" key="3">
    <source>
        <dbReference type="EMBL" id="WWC92213.1"/>
    </source>
</evidence>
<feature type="signal peptide" evidence="2">
    <location>
        <begin position="1"/>
        <end position="19"/>
    </location>
</feature>
<proteinExistence type="predicted"/>
<organism evidence="3 4">
    <name type="scientific">Kwoniella dendrophila CBS 6074</name>
    <dbReference type="NCBI Taxonomy" id="1295534"/>
    <lineage>
        <taxon>Eukaryota</taxon>
        <taxon>Fungi</taxon>
        <taxon>Dikarya</taxon>
        <taxon>Basidiomycota</taxon>
        <taxon>Agaricomycotina</taxon>
        <taxon>Tremellomycetes</taxon>
        <taxon>Tremellales</taxon>
        <taxon>Cryptococcaceae</taxon>
        <taxon>Kwoniella</taxon>
    </lineage>
</organism>
<evidence type="ECO:0000256" key="2">
    <source>
        <dbReference type="SAM" id="SignalP"/>
    </source>
</evidence>
<evidence type="ECO:0000313" key="4">
    <source>
        <dbReference type="Proteomes" id="UP001355207"/>
    </source>
</evidence>
<gene>
    <name evidence="3" type="ORF">L201_007167</name>
</gene>
<accession>A0AAX4K4V2</accession>
<dbReference type="Proteomes" id="UP001355207">
    <property type="component" value="Chromosome 10"/>
</dbReference>
<feature type="region of interest" description="Disordered" evidence="1">
    <location>
        <begin position="295"/>
        <end position="322"/>
    </location>
</feature>
<reference evidence="3 4" key="1">
    <citation type="submission" date="2024-01" db="EMBL/GenBank/DDBJ databases">
        <title>Comparative genomics of Cryptococcus and Kwoniella reveals pathogenesis evolution and contrasting modes of karyotype evolution via chromosome fusion or intercentromeric recombination.</title>
        <authorList>
            <person name="Coelho M.A."/>
            <person name="David-Palma M."/>
            <person name="Shea T."/>
            <person name="Bowers K."/>
            <person name="McGinley-Smith S."/>
            <person name="Mohammad A.W."/>
            <person name="Gnirke A."/>
            <person name="Yurkov A.M."/>
            <person name="Nowrousian M."/>
            <person name="Sun S."/>
            <person name="Cuomo C.A."/>
            <person name="Heitman J."/>
        </authorList>
    </citation>
    <scope>NUCLEOTIDE SEQUENCE [LARGE SCALE GENOMIC DNA]</scope>
    <source>
        <strain evidence="3 4">CBS 6074</strain>
    </source>
</reference>
<name>A0AAX4K4V2_9TREE</name>
<evidence type="ECO:0008006" key="5">
    <source>
        <dbReference type="Google" id="ProtNLM"/>
    </source>
</evidence>
<feature type="chain" id="PRO_5043354506" description="Immunoreactive mannoprotein MP88" evidence="2">
    <location>
        <begin position="20"/>
        <end position="380"/>
    </location>
</feature>
<dbReference type="RefSeq" id="XP_066078975.1">
    <property type="nucleotide sequence ID" value="XM_066222878.1"/>
</dbReference>
<protein>
    <recommendedName>
        <fullName evidence="5">Immunoreactive mannoprotein MP88</fullName>
    </recommendedName>
</protein>